<gene>
    <name evidence="11" type="ORF">OLC1_LOCUS16670</name>
</gene>
<reference evidence="11" key="1">
    <citation type="submission" date="2023-03" db="EMBL/GenBank/DDBJ databases">
        <authorList>
            <person name="Julca I."/>
        </authorList>
    </citation>
    <scope>NUCLEOTIDE SEQUENCE</scope>
</reference>
<evidence type="ECO:0000256" key="2">
    <source>
        <dbReference type="ARBA" id="ARBA00010617"/>
    </source>
</evidence>
<dbReference type="PROSITE" id="PS00086">
    <property type="entry name" value="CYTOCHROME_P450"/>
    <property type="match status" value="1"/>
</dbReference>
<organism evidence="11 12">
    <name type="scientific">Oldenlandia corymbosa var. corymbosa</name>
    <dbReference type="NCBI Taxonomy" id="529605"/>
    <lineage>
        <taxon>Eukaryota</taxon>
        <taxon>Viridiplantae</taxon>
        <taxon>Streptophyta</taxon>
        <taxon>Embryophyta</taxon>
        <taxon>Tracheophyta</taxon>
        <taxon>Spermatophyta</taxon>
        <taxon>Magnoliopsida</taxon>
        <taxon>eudicotyledons</taxon>
        <taxon>Gunneridae</taxon>
        <taxon>Pentapetalae</taxon>
        <taxon>asterids</taxon>
        <taxon>lamiids</taxon>
        <taxon>Gentianales</taxon>
        <taxon>Rubiaceae</taxon>
        <taxon>Rubioideae</taxon>
        <taxon>Spermacoceae</taxon>
        <taxon>Hedyotis-Oldenlandia complex</taxon>
        <taxon>Oldenlandia</taxon>
    </lineage>
</organism>
<comment type="similarity">
    <text evidence="2 9">Belongs to the cytochrome P450 family.</text>
</comment>
<evidence type="ECO:0000256" key="1">
    <source>
        <dbReference type="ARBA" id="ARBA00001971"/>
    </source>
</evidence>
<dbReference type="GO" id="GO:0004497">
    <property type="term" value="F:monooxygenase activity"/>
    <property type="evidence" value="ECO:0007669"/>
    <property type="project" value="UniProtKB-KW"/>
</dbReference>
<dbReference type="GO" id="GO:0016705">
    <property type="term" value="F:oxidoreductase activity, acting on paired donors, with incorporation or reduction of molecular oxygen"/>
    <property type="evidence" value="ECO:0007669"/>
    <property type="project" value="InterPro"/>
</dbReference>
<name>A0AAV1DLH9_OLDCO</name>
<dbReference type="EMBL" id="OX459123">
    <property type="protein sequence ID" value="CAI9108609.1"/>
    <property type="molecule type" value="Genomic_DNA"/>
</dbReference>
<evidence type="ECO:0000256" key="4">
    <source>
        <dbReference type="ARBA" id="ARBA00022723"/>
    </source>
</evidence>
<evidence type="ECO:0000256" key="6">
    <source>
        <dbReference type="ARBA" id="ARBA00023004"/>
    </source>
</evidence>
<protein>
    <submittedName>
        <fullName evidence="11">OLC1v1008255C1</fullName>
    </submittedName>
</protein>
<dbReference type="SUPFAM" id="SSF48264">
    <property type="entry name" value="Cytochrome P450"/>
    <property type="match status" value="1"/>
</dbReference>
<dbReference type="PANTHER" id="PTHR47955">
    <property type="entry name" value="CYTOCHROME P450 FAMILY 71 PROTEIN"/>
    <property type="match status" value="1"/>
</dbReference>
<keyword evidence="12" id="KW-1185">Reference proteome</keyword>
<evidence type="ECO:0000256" key="3">
    <source>
        <dbReference type="ARBA" id="ARBA00022617"/>
    </source>
</evidence>
<feature type="binding site" description="axial binding residue" evidence="8">
    <location>
        <position position="456"/>
    </location>
    <ligand>
        <name>heme</name>
        <dbReference type="ChEBI" id="CHEBI:30413"/>
    </ligand>
    <ligandPart>
        <name>Fe</name>
        <dbReference type="ChEBI" id="CHEBI:18248"/>
    </ligandPart>
</feature>
<evidence type="ECO:0000256" key="7">
    <source>
        <dbReference type="ARBA" id="ARBA00023033"/>
    </source>
</evidence>
<dbReference type="CDD" id="cd11072">
    <property type="entry name" value="CYP71-like"/>
    <property type="match status" value="1"/>
</dbReference>
<dbReference type="InterPro" id="IPR001128">
    <property type="entry name" value="Cyt_P450"/>
</dbReference>
<dbReference type="FunFam" id="1.10.630.10:FF:000011">
    <property type="entry name" value="Cytochrome P450 83B1"/>
    <property type="match status" value="1"/>
</dbReference>
<dbReference type="InterPro" id="IPR002401">
    <property type="entry name" value="Cyt_P450_E_grp-I"/>
</dbReference>
<keyword evidence="5 9" id="KW-0560">Oxidoreductase</keyword>
<keyword evidence="6 8" id="KW-0408">Iron</keyword>
<dbReference type="PRINTS" id="PR00385">
    <property type="entry name" value="P450"/>
</dbReference>
<comment type="cofactor">
    <cofactor evidence="1 8">
        <name>heme</name>
        <dbReference type="ChEBI" id="CHEBI:30413"/>
    </cofactor>
</comment>
<evidence type="ECO:0000256" key="5">
    <source>
        <dbReference type="ARBA" id="ARBA00023002"/>
    </source>
</evidence>
<keyword evidence="10" id="KW-0472">Membrane</keyword>
<dbReference type="AlphaFoldDB" id="A0AAV1DLH9"/>
<dbReference type="Proteomes" id="UP001161247">
    <property type="component" value="Chromosome 6"/>
</dbReference>
<keyword evidence="7 9" id="KW-0503">Monooxygenase</keyword>
<keyword evidence="10" id="KW-1133">Transmembrane helix</keyword>
<evidence type="ECO:0000256" key="8">
    <source>
        <dbReference type="PIRSR" id="PIRSR602401-1"/>
    </source>
</evidence>
<evidence type="ECO:0000313" key="12">
    <source>
        <dbReference type="Proteomes" id="UP001161247"/>
    </source>
</evidence>
<accession>A0AAV1DLH9</accession>
<dbReference type="GO" id="GO:0005506">
    <property type="term" value="F:iron ion binding"/>
    <property type="evidence" value="ECO:0007669"/>
    <property type="project" value="InterPro"/>
</dbReference>
<evidence type="ECO:0000313" key="11">
    <source>
        <dbReference type="EMBL" id="CAI9108609.1"/>
    </source>
</evidence>
<keyword evidence="3 8" id="KW-0349">Heme</keyword>
<evidence type="ECO:0000256" key="10">
    <source>
        <dbReference type="SAM" id="Phobius"/>
    </source>
</evidence>
<keyword evidence="10" id="KW-0812">Transmembrane</keyword>
<dbReference type="InterPro" id="IPR017972">
    <property type="entry name" value="Cyt_P450_CS"/>
</dbReference>
<dbReference type="InterPro" id="IPR036396">
    <property type="entry name" value="Cyt_P450_sf"/>
</dbReference>
<proteinExistence type="inferred from homology"/>
<dbReference type="Gene3D" id="1.10.630.10">
    <property type="entry name" value="Cytochrome P450"/>
    <property type="match status" value="1"/>
</dbReference>
<sequence length="514" mass="57912">MEMSVFGFGSELLLSILLPTFLILITFFLFQRLICGRKNLPPSPPKLPIIGNLHQLGFLPHRSLKLLAEKYGPIMLLHFGSKPTLIISSPAVAETVFKTHGQNFLSRPKANFVGRLVYNYRDIAFAPYGEYWKQVRSICVLQLLSSKRVQSFRSVREDEISLMLKNIEESRLSRSPINLSKMLTTLTLDIISRISIGKRYSEEKRGGNLPKTFGEFTELVATFNVGDYIPWLGWINRINGLESRVNRVAKELDAYFDAVLEEGTFRRRSEAPETIDGDKNQQNFVDVLLDLRHKSAAGLALQRDSLKAIVLDMFAAGTDTTSTLLEWAMSELVKNENVMTKLKDEVRRLSDGKLNQITENDLEKLPYLRAVIKETCRMHPPGPLSLPRESKHAINIMGYDIPAGTQVFTNIFAIGRSSSLWENSDDFQPERFLDTSIDVKGQHFELLTFGYGRRSCPGIAFALAVAEVALANLILRFDFALPGGANMEDLDMDEVPSSVVRRKNPLILEATLPN</sequence>
<dbReference type="PRINTS" id="PR00463">
    <property type="entry name" value="EP450I"/>
</dbReference>
<dbReference type="Pfam" id="PF00067">
    <property type="entry name" value="p450"/>
    <property type="match status" value="1"/>
</dbReference>
<feature type="transmembrane region" description="Helical" evidence="10">
    <location>
        <begin position="12"/>
        <end position="30"/>
    </location>
</feature>
<keyword evidence="4 8" id="KW-0479">Metal-binding</keyword>
<dbReference type="PANTHER" id="PTHR47955:SF15">
    <property type="entry name" value="CYTOCHROME P450 71A2-LIKE"/>
    <property type="match status" value="1"/>
</dbReference>
<dbReference type="GO" id="GO:0020037">
    <property type="term" value="F:heme binding"/>
    <property type="evidence" value="ECO:0007669"/>
    <property type="project" value="InterPro"/>
</dbReference>
<evidence type="ECO:0000256" key="9">
    <source>
        <dbReference type="RuleBase" id="RU000461"/>
    </source>
</evidence>